<dbReference type="CDD" id="cd03230">
    <property type="entry name" value="ABC_DR_subfamily_A"/>
    <property type="match status" value="1"/>
</dbReference>
<evidence type="ECO:0000256" key="1">
    <source>
        <dbReference type="ARBA" id="ARBA00022448"/>
    </source>
</evidence>
<dbReference type="InterPro" id="IPR051782">
    <property type="entry name" value="ABC_Transporter_VariousFunc"/>
</dbReference>
<dbReference type="PANTHER" id="PTHR42939:SF1">
    <property type="entry name" value="ABC TRANSPORTER ATP-BINDING PROTEIN ALBC-RELATED"/>
    <property type="match status" value="1"/>
</dbReference>
<dbReference type="InterPro" id="IPR003439">
    <property type="entry name" value="ABC_transporter-like_ATP-bd"/>
</dbReference>
<dbReference type="Proteomes" id="UP000002307">
    <property type="component" value="Chromosome"/>
</dbReference>
<protein>
    <submittedName>
        <fullName evidence="5">ABC transporter related</fullName>
    </submittedName>
</protein>
<keyword evidence="2" id="KW-0547">Nucleotide-binding</keyword>
<dbReference type="SUPFAM" id="SSF52540">
    <property type="entry name" value="P-loop containing nucleoside triphosphate hydrolases"/>
    <property type="match status" value="1"/>
</dbReference>
<dbReference type="SMART" id="SM00382">
    <property type="entry name" value="AAA"/>
    <property type="match status" value="1"/>
</dbReference>
<dbReference type="RefSeq" id="WP_012719193.1">
    <property type="nucleotide sequence ID" value="NC_012632.1"/>
</dbReference>
<evidence type="ECO:0000313" key="6">
    <source>
        <dbReference type="Proteomes" id="UP000002307"/>
    </source>
</evidence>
<dbReference type="Gene3D" id="3.40.50.300">
    <property type="entry name" value="P-loop containing nucleotide triphosphate hydrolases"/>
    <property type="match status" value="1"/>
</dbReference>
<dbReference type="GO" id="GO:0016887">
    <property type="term" value="F:ATP hydrolysis activity"/>
    <property type="evidence" value="ECO:0007669"/>
    <property type="project" value="InterPro"/>
</dbReference>
<dbReference type="EMBL" id="CP001401">
    <property type="protein sequence ID" value="ACP56426.1"/>
    <property type="molecule type" value="Genomic_DNA"/>
</dbReference>
<dbReference type="InterPro" id="IPR017871">
    <property type="entry name" value="ABC_transporter-like_CS"/>
</dbReference>
<evidence type="ECO:0000256" key="3">
    <source>
        <dbReference type="ARBA" id="ARBA00022840"/>
    </source>
</evidence>
<dbReference type="GeneID" id="84059806"/>
<evidence type="ECO:0000313" key="5">
    <source>
        <dbReference type="EMBL" id="ACP56426.1"/>
    </source>
</evidence>
<evidence type="ECO:0000256" key="2">
    <source>
        <dbReference type="ARBA" id="ARBA00022741"/>
    </source>
</evidence>
<keyword evidence="3" id="KW-0067">ATP-binding</keyword>
<accession>C3N2S9</accession>
<dbReference type="PROSITE" id="PS50893">
    <property type="entry name" value="ABC_TRANSPORTER_2"/>
    <property type="match status" value="1"/>
</dbReference>
<sequence>MIGLYNVSAGYGKAEVIHDMTFEIKENGVYVILGKNGAGKTTTLRVIAGILPVIKGRVIRKGSVGYLSHSFALPNEMTVREALNFFSKVLGGDPDRVIEEFKLSELLDKKIADLSQGQKKRVAIAKLFLKDHEVYLFDEPTENLDPVIASEIRSMITSLSKHKTVIYTSHNLYEARDIGNYVILIDNGRLALYKPISEIKTKEYVVGIRASEDLSKVLDGHYQGEYFIVTLNDPSEVNNIVLELTKRNVKIFEIKEMKNPLEDLLK</sequence>
<name>C3N2S9_SACI3</name>
<gene>
    <name evidence="5" type="ordered locus">M1627_2585</name>
</gene>
<dbReference type="InterPro" id="IPR027417">
    <property type="entry name" value="P-loop_NTPase"/>
</dbReference>
<dbReference type="InterPro" id="IPR003593">
    <property type="entry name" value="AAA+_ATPase"/>
</dbReference>
<dbReference type="PROSITE" id="PS00211">
    <property type="entry name" value="ABC_TRANSPORTER_1"/>
    <property type="match status" value="1"/>
</dbReference>
<dbReference type="AlphaFoldDB" id="C3N2S9"/>
<dbReference type="PANTHER" id="PTHR42939">
    <property type="entry name" value="ABC TRANSPORTER ATP-BINDING PROTEIN ALBC-RELATED"/>
    <property type="match status" value="1"/>
</dbReference>
<keyword evidence="1" id="KW-0813">Transport</keyword>
<feature type="domain" description="ABC transporter" evidence="4">
    <location>
        <begin position="2"/>
        <end position="212"/>
    </location>
</feature>
<dbReference type="GO" id="GO:0005524">
    <property type="term" value="F:ATP binding"/>
    <property type="evidence" value="ECO:0007669"/>
    <property type="project" value="UniProtKB-KW"/>
</dbReference>
<reference evidence="5 6" key="1">
    <citation type="journal article" date="2009" name="Proc. Natl. Acad. Sci. U.S.A.">
        <title>Biogeography of the Sulfolobus islandicus pan-genome.</title>
        <authorList>
            <person name="Reno M.L."/>
            <person name="Held N.L."/>
            <person name="Fields C.J."/>
            <person name="Burke P.V."/>
            <person name="Whitaker R.J."/>
        </authorList>
    </citation>
    <scope>NUCLEOTIDE SEQUENCE [LARGE SCALE GENOMIC DNA]</scope>
    <source>
        <strain evidence="5 6">M.16.27</strain>
    </source>
</reference>
<dbReference type="Pfam" id="PF00005">
    <property type="entry name" value="ABC_tran"/>
    <property type="match status" value="1"/>
</dbReference>
<organism evidence="5 6">
    <name type="scientific">Saccharolobus islandicus (strain M.16.27)</name>
    <name type="common">Sulfolobus islandicus</name>
    <dbReference type="NCBI Taxonomy" id="427318"/>
    <lineage>
        <taxon>Archaea</taxon>
        <taxon>Thermoproteota</taxon>
        <taxon>Thermoprotei</taxon>
        <taxon>Sulfolobales</taxon>
        <taxon>Sulfolobaceae</taxon>
        <taxon>Saccharolobus</taxon>
    </lineage>
</organism>
<dbReference type="HOGENOM" id="CLU_000604_1_2_2"/>
<proteinExistence type="predicted"/>
<evidence type="ECO:0000259" key="4">
    <source>
        <dbReference type="PROSITE" id="PS50893"/>
    </source>
</evidence>
<dbReference type="KEGG" id="sim:M1627_2585"/>